<feature type="non-terminal residue" evidence="1">
    <location>
        <position position="1"/>
    </location>
</feature>
<evidence type="ECO:0000313" key="2">
    <source>
        <dbReference type="Proteomes" id="UP001211907"/>
    </source>
</evidence>
<sequence length="272" mass="29244">PTARLHSSALDFFSVDVQSVLPTANALKYVRHLIPKLTPDIDLRPEFFALLESAQYPIVAAGLLFWIAGYISNPIFYESNSMIVATTTTSTTSATAPTAPATASNSTTTATAAATATAIPATLSTNNTTSFTQTTATPTHPFVAPISTSFSTPAPTPAAAVPSASASAEPILIFELLDEIAYLYPLQRPHVLEILGECVVRGYDRLSPLFAVSHESQIANHKRIAARKNASERASAKKMNYLTKTIHRLFLKQKKTKNTYSSKSAKNTLKNS</sequence>
<protein>
    <submittedName>
        <fullName evidence="1">Uncharacterized protein</fullName>
    </submittedName>
</protein>
<keyword evidence="2" id="KW-1185">Reference proteome</keyword>
<accession>A0AAD5XAL6</accession>
<proteinExistence type="predicted"/>
<reference evidence="1" key="1">
    <citation type="submission" date="2020-05" db="EMBL/GenBank/DDBJ databases">
        <title>Phylogenomic resolution of chytrid fungi.</title>
        <authorList>
            <person name="Stajich J.E."/>
            <person name="Amses K."/>
            <person name="Simmons R."/>
            <person name="Seto K."/>
            <person name="Myers J."/>
            <person name="Bonds A."/>
            <person name="Quandt C.A."/>
            <person name="Barry K."/>
            <person name="Liu P."/>
            <person name="Grigoriev I."/>
            <person name="Longcore J.E."/>
            <person name="James T.Y."/>
        </authorList>
    </citation>
    <scope>NUCLEOTIDE SEQUENCE</scope>
    <source>
        <strain evidence="1">JEL0513</strain>
    </source>
</reference>
<evidence type="ECO:0000313" key="1">
    <source>
        <dbReference type="EMBL" id="KAJ3078467.1"/>
    </source>
</evidence>
<comment type="caution">
    <text evidence="1">The sequence shown here is derived from an EMBL/GenBank/DDBJ whole genome shotgun (WGS) entry which is preliminary data.</text>
</comment>
<organism evidence="1 2">
    <name type="scientific">Physocladia obscura</name>
    <dbReference type="NCBI Taxonomy" id="109957"/>
    <lineage>
        <taxon>Eukaryota</taxon>
        <taxon>Fungi</taxon>
        <taxon>Fungi incertae sedis</taxon>
        <taxon>Chytridiomycota</taxon>
        <taxon>Chytridiomycota incertae sedis</taxon>
        <taxon>Chytridiomycetes</taxon>
        <taxon>Chytridiales</taxon>
        <taxon>Chytriomycetaceae</taxon>
        <taxon>Physocladia</taxon>
    </lineage>
</organism>
<dbReference type="AlphaFoldDB" id="A0AAD5XAL6"/>
<gene>
    <name evidence="1" type="ORF">HK100_010721</name>
</gene>
<dbReference type="Proteomes" id="UP001211907">
    <property type="component" value="Unassembled WGS sequence"/>
</dbReference>
<name>A0AAD5XAL6_9FUNG</name>
<dbReference type="EMBL" id="JADGJH010006009">
    <property type="protein sequence ID" value="KAJ3078467.1"/>
    <property type="molecule type" value="Genomic_DNA"/>
</dbReference>